<name>A0ABP1QHB9_9HEXA</name>
<feature type="transmembrane region" description="Helical" evidence="2">
    <location>
        <begin position="9"/>
        <end position="28"/>
    </location>
</feature>
<feature type="compositionally biased region" description="Polar residues" evidence="1">
    <location>
        <begin position="118"/>
        <end position="132"/>
    </location>
</feature>
<evidence type="ECO:0000313" key="3">
    <source>
        <dbReference type="EMBL" id="CAL8102924.1"/>
    </source>
</evidence>
<evidence type="ECO:0000313" key="4">
    <source>
        <dbReference type="Proteomes" id="UP001642540"/>
    </source>
</evidence>
<reference evidence="3 4" key="1">
    <citation type="submission" date="2024-08" db="EMBL/GenBank/DDBJ databases">
        <authorList>
            <person name="Cucini C."/>
            <person name="Frati F."/>
        </authorList>
    </citation>
    <scope>NUCLEOTIDE SEQUENCE [LARGE SCALE GENOMIC DNA]</scope>
</reference>
<dbReference type="Proteomes" id="UP001642540">
    <property type="component" value="Unassembled WGS sequence"/>
</dbReference>
<proteinExistence type="predicted"/>
<comment type="caution">
    <text evidence="3">The sequence shown here is derived from an EMBL/GenBank/DDBJ whole genome shotgun (WGS) entry which is preliminary data.</text>
</comment>
<keyword evidence="2" id="KW-1133">Transmembrane helix</keyword>
<accession>A0ABP1QHB9</accession>
<sequence>MNRIRQQAGLFPLGLPLLLITIIPFLLIQDINGQPNYYFKASAPAVKSLPRIGRRSDDGGSDTSFTSNGGGGQNLLSLSRSLEAFPPGILEMWNNPLDSLGGNVGPLNRSPYNFMSSSSGAGQPSLIPPNQASSPSSSSAVAQLEKSVLWRKLLGDINNYDDAALLENLYHSKS</sequence>
<protein>
    <submittedName>
        <fullName evidence="3">Uncharacterized protein</fullName>
    </submittedName>
</protein>
<organism evidence="3 4">
    <name type="scientific">Orchesella dallaii</name>
    <dbReference type="NCBI Taxonomy" id="48710"/>
    <lineage>
        <taxon>Eukaryota</taxon>
        <taxon>Metazoa</taxon>
        <taxon>Ecdysozoa</taxon>
        <taxon>Arthropoda</taxon>
        <taxon>Hexapoda</taxon>
        <taxon>Collembola</taxon>
        <taxon>Entomobryomorpha</taxon>
        <taxon>Entomobryoidea</taxon>
        <taxon>Orchesellidae</taxon>
        <taxon>Orchesellinae</taxon>
        <taxon>Orchesella</taxon>
    </lineage>
</organism>
<keyword evidence="4" id="KW-1185">Reference proteome</keyword>
<dbReference type="EMBL" id="CAXLJM020000034">
    <property type="protein sequence ID" value="CAL8102924.1"/>
    <property type="molecule type" value="Genomic_DNA"/>
</dbReference>
<evidence type="ECO:0000256" key="2">
    <source>
        <dbReference type="SAM" id="Phobius"/>
    </source>
</evidence>
<evidence type="ECO:0000256" key="1">
    <source>
        <dbReference type="SAM" id="MobiDB-lite"/>
    </source>
</evidence>
<keyword evidence="2" id="KW-0812">Transmembrane</keyword>
<feature type="region of interest" description="Disordered" evidence="1">
    <location>
        <begin position="50"/>
        <end position="72"/>
    </location>
</feature>
<keyword evidence="2" id="KW-0472">Membrane</keyword>
<feature type="region of interest" description="Disordered" evidence="1">
    <location>
        <begin position="118"/>
        <end position="138"/>
    </location>
</feature>
<gene>
    <name evidence="3" type="ORF">ODALV1_LOCUS11293</name>
</gene>